<keyword evidence="4 5" id="KW-0456">Lyase</keyword>
<dbReference type="Proteomes" id="UP000280296">
    <property type="component" value="Unassembled WGS sequence"/>
</dbReference>
<protein>
    <recommendedName>
        <fullName evidence="3">4a-hydroxytetrahydrobiopterin dehydratase</fullName>
        <ecNumber evidence="3">4.2.1.96</ecNumber>
    </recommendedName>
</protein>
<dbReference type="EMBL" id="RYZH01000005">
    <property type="protein sequence ID" value="RUL89013.1"/>
    <property type="molecule type" value="Genomic_DNA"/>
</dbReference>
<dbReference type="CDD" id="cd00488">
    <property type="entry name" value="PCD_DCoH"/>
    <property type="match status" value="1"/>
</dbReference>
<dbReference type="Pfam" id="PF01329">
    <property type="entry name" value="Pterin_4a"/>
    <property type="match status" value="1"/>
</dbReference>
<dbReference type="RefSeq" id="WP_126724007.1">
    <property type="nucleotide sequence ID" value="NZ_RYZH01000005.1"/>
</dbReference>
<dbReference type="NCBIfam" id="NF002017">
    <property type="entry name" value="PRK00823.1-2"/>
    <property type="match status" value="1"/>
</dbReference>
<accession>A0A432MNJ0</accession>
<proteinExistence type="inferred from homology"/>
<dbReference type="PANTHER" id="PTHR12599">
    <property type="entry name" value="PTERIN-4-ALPHA-CARBINOLAMINE DEHYDRATASE"/>
    <property type="match status" value="1"/>
</dbReference>
<comment type="similarity">
    <text evidence="2">Belongs to the pterin-4-alpha-carbinolamine dehydratase family.</text>
</comment>
<evidence type="ECO:0000313" key="5">
    <source>
        <dbReference type="EMBL" id="RUL89013.1"/>
    </source>
</evidence>
<dbReference type="Gene3D" id="3.30.1360.20">
    <property type="entry name" value="Transcriptional coactivator/pterin dehydratase"/>
    <property type="match status" value="1"/>
</dbReference>
<keyword evidence="6" id="KW-1185">Reference proteome</keyword>
<evidence type="ECO:0000256" key="2">
    <source>
        <dbReference type="ARBA" id="ARBA00006472"/>
    </source>
</evidence>
<evidence type="ECO:0000256" key="3">
    <source>
        <dbReference type="ARBA" id="ARBA00013252"/>
    </source>
</evidence>
<dbReference type="GO" id="GO:0006729">
    <property type="term" value="P:tetrahydrobiopterin biosynthetic process"/>
    <property type="evidence" value="ECO:0007669"/>
    <property type="project" value="InterPro"/>
</dbReference>
<evidence type="ECO:0000256" key="1">
    <source>
        <dbReference type="ARBA" id="ARBA00001554"/>
    </source>
</evidence>
<organism evidence="5 6">
    <name type="scientific">Tautonia sociabilis</name>
    <dbReference type="NCBI Taxonomy" id="2080755"/>
    <lineage>
        <taxon>Bacteria</taxon>
        <taxon>Pseudomonadati</taxon>
        <taxon>Planctomycetota</taxon>
        <taxon>Planctomycetia</taxon>
        <taxon>Isosphaerales</taxon>
        <taxon>Isosphaeraceae</taxon>
        <taxon>Tautonia</taxon>
    </lineage>
</organism>
<evidence type="ECO:0000313" key="6">
    <source>
        <dbReference type="Proteomes" id="UP000280296"/>
    </source>
</evidence>
<reference evidence="5 6" key="1">
    <citation type="submission" date="2018-12" db="EMBL/GenBank/DDBJ databases">
        <authorList>
            <person name="Toschakov S.V."/>
        </authorList>
    </citation>
    <scope>NUCLEOTIDE SEQUENCE [LARGE SCALE GENOMIC DNA]</scope>
    <source>
        <strain evidence="5 6">GM2012</strain>
    </source>
</reference>
<evidence type="ECO:0000256" key="4">
    <source>
        <dbReference type="ARBA" id="ARBA00023239"/>
    </source>
</evidence>
<dbReference type="AlphaFoldDB" id="A0A432MNJ0"/>
<dbReference type="SUPFAM" id="SSF55248">
    <property type="entry name" value="PCD-like"/>
    <property type="match status" value="1"/>
</dbReference>
<comment type="catalytic activity">
    <reaction evidence="1">
        <text>(4aS,6R)-4a-hydroxy-L-erythro-5,6,7,8-tetrahydrobiopterin = (6R)-L-erythro-6,7-dihydrobiopterin + H2O</text>
        <dbReference type="Rhea" id="RHEA:11920"/>
        <dbReference type="ChEBI" id="CHEBI:15377"/>
        <dbReference type="ChEBI" id="CHEBI:15642"/>
        <dbReference type="ChEBI" id="CHEBI:43120"/>
        <dbReference type="EC" id="4.2.1.96"/>
    </reaction>
</comment>
<dbReference type="OrthoDB" id="15077at2"/>
<gene>
    <name evidence="5" type="ORF">TsocGM_03895</name>
</gene>
<dbReference type="InterPro" id="IPR001533">
    <property type="entry name" value="Pterin_deHydtase"/>
</dbReference>
<name>A0A432MNJ0_9BACT</name>
<comment type="caution">
    <text evidence="5">The sequence shown here is derived from an EMBL/GenBank/DDBJ whole genome shotgun (WGS) entry which is preliminary data.</text>
</comment>
<sequence>MGKLRDDEIQARLATIRGWEHLGDMLVRTWQFASARRGLEFVNQAWAVADRLGHYPEIVLGFRTVRIELNSRSAGGLTDRDFELAAELNGLPDDR</sequence>
<dbReference type="GO" id="GO:0008124">
    <property type="term" value="F:4-alpha-hydroxytetrahydrobiopterin dehydratase activity"/>
    <property type="evidence" value="ECO:0007669"/>
    <property type="project" value="UniProtKB-EC"/>
</dbReference>
<reference evidence="5 6" key="2">
    <citation type="submission" date="2019-01" db="EMBL/GenBank/DDBJ databases">
        <title>Tautonia sociabilis, a novel thermotolerant planctomycete of Isosphaeraceae family, isolated from a 4000 m deep subterranean habitat.</title>
        <authorList>
            <person name="Kovaleva O.L."/>
            <person name="Elcheninov A.G."/>
            <person name="Van Heerden E."/>
            <person name="Toshchakov S.V."/>
            <person name="Novikov A."/>
            <person name="Bonch-Osmolovskaya E.A."/>
            <person name="Kublanov I.V."/>
        </authorList>
    </citation>
    <scope>NUCLEOTIDE SEQUENCE [LARGE SCALE GENOMIC DNA]</scope>
    <source>
        <strain evidence="5 6">GM2012</strain>
    </source>
</reference>
<dbReference type="EC" id="4.2.1.96" evidence="3"/>
<dbReference type="InterPro" id="IPR036428">
    <property type="entry name" value="PCD_sf"/>
</dbReference>
<dbReference type="PANTHER" id="PTHR12599:SF0">
    <property type="entry name" value="PTERIN-4-ALPHA-CARBINOLAMINE DEHYDRATASE"/>
    <property type="match status" value="1"/>
</dbReference>